<name>A0A4Z2CMR5_SCHJA</name>
<proteinExistence type="predicted"/>
<dbReference type="AlphaFoldDB" id="A0A4Z2CMR5"/>
<accession>A0A4Z2CMR5</accession>
<dbReference type="Proteomes" id="UP000311919">
    <property type="component" value="Unassembled WGS sequence"/>
</dbReference>
<evidence type="ECO:0000313" key="1">
    <source>
        <dbReference type="EMBL" id="TNN05334.1"/>
    </source>
</evidence>
<reference evidence="1 2" key="1">
    <citation type="submission" date="2019-03" db="EMBL/GenBank/DDBJ databases">
        <title>An improved genome assembly of the fluke Schistosoma japonicum.</title>
        <authorList>
            <person name="Hu W."/>
            <person name="Luo F."/>
            <person name="Yin M."/>
            <person name="Mo X."/>
            <person name="Sun C."/>
            <person name="Wu Q."/>
            <person name="Zhu B."/>
            <person name="Xiang M."/>
            <person name="Wang J."/>
            <person name="Wang Y."/>
            <person name="Zhang T."/>
            <person name="Xu B."/>
            <person name="Zheng H."/>
            <person name="Feng Z."/>
        </authorList>
    </citation>
    <scope>NUCLEOTIDE SEQUENCE [LARGE SCALE GENOMIC DNA]</scope>
    <source>
        <strain evidence="1">HuSjv2</strain>
        <tissue evidence="1">Worms</tissue>
    </source>
</reference>
<sequence length="99" mass="11459">YTVSLSQNLHDFGALGPFRSTRDAKLLTPDIRFQVTVHQFSYRSVLAFRSELTFFMANSFESGNRVRAFRIVGVHSKQDRLTVNYYSKIISIVLHILFN</sequence>
<protein>
    <submittedName>
        <fullName evidence="1">Uncharacterized protein</fullName>
    </submittedName>
</protein>
<feature type="non-terminal residue" evidence="1">
    <location>
        <position position="1"/>
    </location>
</feature>
<organism evidence="1 2">
    <name type="scientific">Schistosoma japonicum</name>
    <name type="common">Blood fluke</name>
    <dbReference type="NCBI Taxonomy" id="6182"/>
    <lineage>
        <taxon>Eukaryota</taxon>
        <taxon>Metazoa</taxon>
        <taxon>Spiralia</taxon>
        <taxon>Lophotrochozoa</taxon>
        <taxon>Platyhelminthes</taxon>
        <taxon>Trematoda</taxon>
        <taxon>Digenea</taxon>
        <taxon>Strigeidida</taxon>
        <taxon>Schistosomatoidea</taxon>
        <taxon>Schistosomatidae</taxon>
        <taxon>Schistosoma</taxon>
    </lineage>
</organism>
<keyword evidence="2" id="KW-1185">Reference proteome</keyword>
<dbReference type="EMBL" id="SKCS01000546">
    <property type="protein sequence ID" value="TNN05334.1"/>
    <property type="molecule type" value="Genomic_DNA"/>
</dbReference>
<gene>
    <name evidence="1" type="ORF">EWB00_009334</name>
</gene>
<evidence type="ECO:0000313" key="2">
    <source>
        <dbReference type="Proteomes" id="UP000311919"/>
    </source>
</evidence>
<comment type="caution">
    <text evidence="1">The sequence shown here is derived from an EMBL/GenBank/DDBJ whole genome shotgun (WGS) entry which is preliminary data.</text>
</comment>